<evidence type="ECO:0000313" key="1">
    <source>
        <dbReference type="EMBL" id="WFR98774.1"/>
    </source>
</evidence>
<dbReference type="KEGG" id="rtu:PR017_24050"/>
<evidence type="ECO:0000313" key="2">
    <source>
        <dbReference type="Proteomes" id="UP000249499"/>
    </source>
</evidence>
<organism evidence="1 2">
    <name type="scientific">Rhizobium tumorigenes</name>
    <dbReference type="NCBI Taxonomy" id="2041385"/>
    <lineage>
        <taxon>Bacteria</taxon>
        <taxon>Pseudomonadati</taxon>
        <taxon>Pseudomonadota</taxon>
        <taxon>Alphaproteobacteria</taxon>
        <taxon>Hyphomicrobiales</taxon>
        <taxon>Rhizobiaceae</taxon>
        <taxon>Rhizobium/Agrobacterium group</taxon>
        <taxon>Rhizobium</taxon>
    </lineage>
</organism>
<dbReference type="InterPro" id="IPR038696">
    <property type="entry name" value="IalB_sf"/>
</dbReference>
<sequence>MKFDDLSIGQVDRVIPKAFFLGDCMTFKALSKVFSVKTLASVMLVSSALYGHSGLAQEQPAAPINAPSQKNADPVAQPQPAPQARVQKFDDWYYRCVDSKANDGSVISNCEVAQIATVKQADKDVNILTLAIARVPAASAAAQKGAKPAAGDVVLTTLVPLNMYLPAGLSIDAGDKPIVQLAYRNCTEAGCWAQQKMDAKMIAALAKAADGVGHVQMMSGQKVNIKFSLKGLSAALDALQKSAAN</sequence>
<keyword evidence="1" id="KW-0614">Plasmid</keyword>
<proteinExistence type="predicted"/>
<dbReference type="InterPro" id="IPR010642">
    <property type="entry name" value="Invasion_prot_B"/>
</dbReference>
<dbReference type="Proteomes" id="UP000249499">
    <property type="component" value="Plasmid unnamed1"/>
</dbReference>
<dbReference type="RefSeq" id="WP_240538872.1">
    <property type="nucleotide sequence ID" value="NZ_CP117258.1"/>
</dbReference>
<geneLocation type="plasmid" evidence="1 2">
    <name>unnamed1</name>
</geneLocation>
<protein>
    <submittedName>
        <fullName evidence="1">Invasion associated locus B family protein</fullName>
    </submittedName>
</protein>
<dbReference type="AlphaFoldDB" id="A0AAF1KAZ2"/>
<name>A0AAF1KAZ2_9HYPH</name>
<gene>
    <name evidence="1" type="ORF">PR017_24050</name>
</gene>
<reference evidence="1 2" key="1">
    <citation type="journal article" date="2018" name="Sci. Rep.">
        <title>Rhizobium tumorigenes sp. nov., a novel plant tumorigenic bacterium isolated from cane gall tumors on thornless blackberry.</title>
        <authorList>
            <person name="Kuzmanovi N."/>
            <person name="Smalla K."/>
            <person name="Gronow S."/>
            <person name="PuBawska J."/>
        </authorList>
    </citation>
    <scope>NUCLEOTIDE SEQUENCE [LARGE SCALE GENOMIC DNA]</scope>
    <source>
        <strain evidence="1 2">1078</strain>
    </source>
</reference>
<dbReference type="EMBL" id="CP117258">
    <property type="protein sequence ID" value="WFR98774.1"/>
    <property type="molecule type" value="Genomic_DNA"/>
</dbReference>
<dbReference type="Gene3D" id="2.60.40.1880">
    <property type="entry name" value="Invasion associated locus B (IalB) protein"/>
    <property type="match status" value="1"/>
</dbReference>
<accession>A0AAF1KAZ2</accession>
<keyword evidence="2" id="KW-1185">Reference proteome</keyword>
<reference evidence="2" key="2">
    <citation type="journal article" date="2023" name="MicrobiologyOpen">
        <title>Genomics of the tumorigenes clade of the family Rhizobiaceae and description of Rhizobium rhododendri sp. nov.</title>
        <authorList>
            <person name="Kuzmanovic N."/>
            <person name="diCenzo G.C."/>
            <person name="Bunk B."/>
            <person name="Sproeer C."/>
            <person name="Fruehling A."/>
            <person name="Neumann-Schaal M."/>
            <person name="Overmann J."/>
            <person name="Smalla K."/>
        </authorList>
    </citation>
    <scope>NUCLEOTIDE SEQUENCE [LARGE SCALE GENOMIC DNA]</scope>
    <source>
        <strain evidence="2">1078</strain>
        <plasmid evidence="2">unnamed1</plasmid>
    </source>
</reference>
<dbReference type="Pfam" id="PF06776">
    <property type="entry name" value="IalB"/>
    <property type="match status" value="1"/>
</dbReference>